<evidence type="ECO:0000313" key="2">
    <source>
        <dbReference type="Proteomes" id="UP001140949"/>
    </source>
</evidence>
<proteinExistence type="predicted"/>
<gene>
    <name evidence="1" type="ORF">M6B38_222825</name>
</gene>
<reference evidence="1" key="2">
    <citation type="submission" date="2023-04" db="EMBL/GenBank/DDBJ databases">
        <authorList>
            <person name="Bruccoleri R.E."/>
            <person name="Oakeley E.J."/>
            <person name="Faust A.-M."/>
            <person name="Dessus-Babus S."/>
            <person name="Altorfer M."/>
            <person name="Burckhardt D."/>
            <person name="Oertli M."/>
            <person name="Naumann U."/>
            <person name="Petersen F."/>
            <person name="Wong J."/>
        </authorList>
    </citation>
    <scope>NUCLEOTIDE SEQUENCE</scope>
    <source>
        <strain evidence="1">GSM-AAB239-AS_SAM_17_03QT</strain>
        <tissue evidence="1">Leaf</tissue>
    </source>
</reference>
<organism evidence="1 2">
    <name type="scientific">Iris pallida</name>
    <name type="common">Sweet iris</name>
    <dbReference type="NCBI Taxonomy" id="29817"/>
    <lineage>
        <taxon>Eukaryota</taxon>
        <taxon>Viridiplantae</taxon>
        <taxon>Streptophyta</taxon>
        <taxon>Embryophyta</taxon>
        <taxon>Tracheophyta</taxon>
        <taxon>Spermatophyta</taxon>
        <taxon>Magnoliopsida</taxon>
        <taxon>Liliopsida</taxon>
        <taxon>Asparagales</taxon>
        <taxon>Iridaceae</taxon>
        <taxon>Iridoideae</taxon>
        <taxon>Irideae</taxon>
        <taxon>Iris</taxon>
    </lineage>
</organism>
<accession>A0AAX6DX64</accession>
<reference evidence="1" key="1">
    <citation type="journal article" date="2023" name="GigaByte">
        <title>Genome assembly of the bearded iris, Iris pallida Lam.</title>
        <authorList>
            <person name="Bruccoleri R.E."/>
            <person name="Oakeley E.J."/>
            <person name="Faust A.M.E."/>
            <person name="Altorfer M."/>
            <person name="Dessus-Babus S."/>
            <person name="Burckhardt D."/>
            <person name="Oertli M."/>
            <person name="Naumann U."/>
            <person name="Petersen F."/>
            <person name="Wong J."/>
        </authorList>
    </citation>
    <scope>NUCLEOTIDE SEQUENCE</scope>
    <source>
        <strain evidence="1">GSM-AAB239-AS_SAM_17_03QT</strain>
    </source>
</reference>
<dbReference type="EMBL" id="JANAVB010041237">
    <property type="protein sequence ID" value="KAJ6796382.1"/>
    <property type="molecule type" value="Genomic_DNA"/>
</dbReference>
<protein>
    <submittedName>
        <fullName evidence="1">Endoribonuclease Dicer-like protein 3a</fullName>
    </submittedName>
</protein>
<evidence type="ECO:0000313" key="1">
    <source>
        <dbReference type="EMBL" id="KAJ6796382.1"/>
    </source>
</evidence>
<name>A0AAX6DX64_IRIPA</name>
<sequence length="134" mass="15780">MALFHCFGDFFLINNLPRAYFPYTVSYPYIWIVYTAKSDIFNRIILPFPTVEKHATFLFLLCNPSIYILSRISGHAIMAALYVSEMTILSQDANMLETRRCWCLFYVHNRINLPCSCQETKFFIVIRTTFEAYT</sequence>
<keyword evidence="2" id="KW-1185">Reference proteome</keyword>
<dbReference type="AlphaFoldDB" id="A0AAX6DX64"/>
<dbReference type="Proteomes" id="UP001140949">
    <property type="component" value="Unassembled WGS sequence"/>
</dbReference>
<comment type="caution">
    <text evidence="1">The sequence shown here is derived from an EMBL/GenBank/DDBJ whole genome shotgun (WGS) entry which is preliminary data.</text>
</comment>